<evidence type="ECO:0000256" key="3">
    <source>
        <dbReference type="ARBA" id="ARBA00013229"/>
    </source>
</evidence>
<keyword evidence="4" id="KW-0964">Secreted</keyword>
<comment type="caution">
    <text evidence="10">The sequence shown here is derived from an EMBL/GenBank/DDBJ whole genome shotgun (WGS) entry which is preliminary data.</text>
</comment>
<keyword evidence="5 8" id="KW-0378">Hydrolase</keyword>
<protein>
    <recommendedName>
        <fullName evidence="3 8">Pectinesterase</fullName>
        <ecNumber evidence="3 8">3.1.1.11</ecNumber>
    </recommendedName>
</protein>
<evidence type="ECO:0000256" key="5">
    <source>
        <dbReference type="ARBA" id="ARBA00022801"/>
    </source>
</evidence>
<keyword evidence="8" id="KW-0732">Signal</keyword>
<organism evidence="10 11">
    <name type="scientific">Sorghum bicolor</name>
    <name type="common">Sorghum</name>
    <name type="synonym">Sorghum vulgare</name>
    <dbReference type="NCBI Taxonomy" id="4558"/>
    <lineage>
        <taxon>Eukaryota</taxon>
        <taxon>Viridiplantae</taxon>
        <taxon>Streptophyta</taxon>
        <taxon>Embryophyta</taxon>
        <taxon>Tracheophyta</taxon>
        <taxon>Spermatophyta</taxon>
        <taxon>Magnoliopsida</taxon>
        <taxon>Liliopsida</taxon>
        <taxon>Poales</taxon>
        <taxon>Poaceae</taxon>
        <taxon>PACMAD clade</taxon>
        <taxon>Panicoideae</taxon>
        <taxon>Andropogonodae</taxon>
        <taxon>Andropogoneae</taxon>
        <taxon>Sorghinae</taxon>
        <taxon>Sorghum</taxon>
    </lineage>
</organism>
<dbReference type="PROSITE" id="PS00503">
    <property type="entry name" value="PECTINESTERASE_2"/>
    <property type="match status" value="1"/>
</dbReference>
<evidence type="ECO:0000256" key="8">
    <source>
        <dbReference type="RuleBase" id="RU000589"/>
    </source>
</evidence>
<dbReference type="GO" id="GO:0045490">
    <property type="term" value="P:pectin catabolic process"/>
    <property type="evidence" value="ECO:0007669"/>
    <property type="project" value="UniProtKB-UniRule"/>
</dbReference>
<evidence type="ECO:0000256" key="4">
    <source>
        <dbReference type="ARBA" id="ARBA00022512"/>
    </source>
</evidence>
<dbReference type="InterPro" id="IPR033131">
    <property type="entry name" value="Pectinesterase_Asp_AS"/>
</dbReference>
<dbReference type="Proteomes" id="UP000807115">
    <property type="component" value="Chromosome 10"/>
</dbReference>
<dbReference type="PANTHER" id="PTHR31707">
    <property type="entry name" value="PECTINESTERASE"/>
    <property type="match status" value="1"/>
</dbReference>
<evidence type="ECO:0000313" key="10">
    <source>
        <dbReference type="EMBL" id="KAG0512511.1"/>
    </source>
</evidence>
<sequence length="357" mass="38301">MVVSNHEAGGRLVLVVVGLMLMTSAATTTDGDAAAAAAAAGGAPLRLSAGSTTNAQVAQDGRPGSYPTISQALEHAPTHEYEHVIFISKGTYPETLTITRPNVRLVGEGIGRTIITGNRCKRTGYDTASSATVSVLGQGFMARDLTIENTAGVDAGQAVALRMSSDKSVCYRCELRGFQDTLWADAGDQFYRSCIITGTVDFIFGNARALFQDTKVLARRNGHNVVTAQGRDGPDHRSGFVFQGCSVAAAAAQDAAGAATTFLGRPWRDHSHVVFVDSYLDNVVNSQGWEQWNITSKVPHTVFYGEFHNRGPGADTTGRVRWPAFHLLNAAEAANFTVSAFIQGHEWIPRFNNVPYY</sequence>
<feature type="domain" description="Pectinesterase catalytic" evidence="9">
    <location>
        <begin position="55"/>
        <end position="344"/>
    </location>
</feature>
<evidence type="ECO:0000313" key="11">
    <source>
        <dbReference type="Proteomes" id="UP000807115"/>
    </source>
</evidence>
<dbReference type="SUPFAM" id="SSF51126">
    <property type="entry name" value="Pectin lyase-like"/>
    <property type="match status" value="1"/>
</dbReference>
<dbReference type="AlphaFoldDB" id="A0A921Q2C8"/>
<evidence type="ECO:0000259" key="9">
    <source>
        <dbReference type="Pfam" id="PF01095"/>
    </source>
</evidence>
<comment type="catalytic activity">
    <reaction evidence="8">
        <text>[(1-&gt;4)-alpha-D-galacturonosyl methyl ester](n) + n H2O = [(1-&gt;4)-alpha-D-galacturonosyl](n) + n methanol + n H(+)</text>
        <dbReference type="Rhea" id="RHEA:22380"/>
        <dbReference type="Rhea" id="RHEA-COMP:14570"/>
        <dbReference type="Rhea" id="RHEA-COMP:14573"/>
        <dbReference type="ChEBI" id="CHEBI:15377"/>
        <dbReference type="ChEBI" id="CHEBI:15378"/>
        <dbReference type="ChEBI" id="CHEBI:17790"/>
        <dbReference type="ChEBI" id="CHEBI:140522"/>
        <dbReference type="ChEBI" id="CHEBI:140523"/>
        <dbReference type="EC" id="3.1.1.11"/>
    </reaction>
</comment>
<comment type="subcellular location">
    <subcellularLocation>
        <location evidence="1">Secreted</location>
        <location evidence="1">Cell wall</location>
    </subcellularLocation>
</comment>
<accession>A0A921Q2C8</accession>
<keyword evidence="4" id="KW-0134">Cell wall</keyword>
<dbReference type="GO" id="GO:0042545">
    <property type="term" value="P:cell wall modification"/>
    <property type="evidence" value="ECO:0007669"/>
    <property type="project" value="UniProtKB-UniRule"/>
</dbReference>
<reference evidence="10" key="2">
    <citation type="submission" date="2020-10" db="EMBL/GenBank/DDBJ databases">
        <authorList>
            <person name="Cooper E.A."/>
            <person name="Brenton Z.W."/>
            <person name="Flinn B.S."/>
            <person name="Jenkins J."/>
            <person name="Shu S."/>
            <person name="Flowers D."/>
            <person name="Luo F."/>
            <person name="Wang Y."/>
            <person name="Xia P."/>
            <person name="Barry K."/>
            <person name="Daum C."/>
            <person name="Lipzen A."/>
            <person name="Yoshinaga Y."/>
            <person name="Schmutz J."/>
            <person name="Saski C."/>
            <person name="Vermerris W."/>
            <person name="Kresovich S."/>
        </authorList>
    </citation>
    <scope>NUCLEOTIDE SEQUENCE</scope>
</reference>
<dbReference type="FunFam" id="2.160.20.10:FF:000029">
    <property type="entry name" value="Pectinesterase 4"/>
    <property type="match status" value="1"/>
</dbReference>
<feature type="signal peptide" evidence="8">
    <location>
        <begin position="1"/>
        <end position="28"/>
    </location>
</feature>
<comment type="pathway">
    <text evidence="2 8">Glycan metabolism; pectin degradation; 2-dehydro-3-deoxy-D-gluconate from pectin: step 1/5.</text>
</comment>
<dbReference type="Pfam" id="PF01095">
    <property type="entry name" value="Pectinesterase"/>
    <property type="match status" value="1"/>
</dbReference>
<dbReference type="Gene3D" id="2.160.20.10">
    <property type="entry name" value="Single-stranded right-handed beta-helix, Pectin lyase-like"/>
    <property type="match status" value="1"/>
</dbReference>
<dbReference type="InterPro" id="IPR000070">
    <property type="entry name" value="Pectinesterase_cat"/>
</dbReference>
<proteinExistence type="predicted"/>
<evidence type="ECO:0000256" key="6">
    <source>
        <dbReference type="ARBA" id="ARBA00023085"/>
    </source>
</evidence>
<evidence type="ECO:0000256" key="7">
    <source>
        <dbReference type="PROSITE-ProRule" id="PRU10040"/>
    </source>
</evidence>
<dbReference type="GO" id="GO:0030599">
    <property type="term" value="F:pectinesterase activity"/>
    <property type="evidence" value="ECO:0007669"/>
    <property type="project" value="UniProtKB-UniRule"/>
</dbReference>
<dbReference type="InterPro" id="IPR011050">
    <property type="entry name" value="Pectin_lyase_fold/virulence"/>
</dbReference>
<dbReference type="EMBL" id="CM027689">
    <property type="protein sequence ID" value="KAG0512511.1"/>
    <property type="molecule type" value="Genomic_DNA"/>
</dbReference>
<feature type="chain" id="PRO_5038169662" description="Pectinesterase" evidence="8">
    <location>
        <begin position="29"/>
        <end position="357"/>
    </location>
</feature>
<keyword evidence="6 8" id="KW-0063">Aspartyl esterase</keyword>
<feature type="active site" evidence="7">
    <location>
        <position position="201"/>
    </location>
</feature>
<dbReference type="EC" id="3.1.1.11" evidence="3 8"/>
<gene>
    <name evidence="10" type="ORF">BDA96_10G020400</name>
</gene>
<evidence type="ECO:0000256" key="2">
    <source>
        <dbReference type="ARBA" id="ARBA00005184"/>
    </source>
</evidence>
<reference evidence="10" key="1">
    <citation type="journal article" date="2019" name="BMC Genomics">
        <title>A new reference genome for Sorghum bicolor reveals high levels of sequence similarity between sweet and grain genotypes: implications for the genetics of sugar metabolism.</title>
        <authorList>
            <person name="Cooper E.A."/>
            <person name="Brenton Z.W."/>
            <person name="Flinn B.S."/>
            <person name="Jenkins J."/>
            <person name="Shu S."/>
            <person name="Flowers D."/>
            <person name="Luo F."/>
            <person name="Wang Y."/>
            <person name="Xia P."/>
            <person name="Barry K."/>
            <person name="Daum C."/>
            <person name="Lipzen A."/>
            <person name="Yoshinaga Y."/>
            <person name="Schmutz J."/>
            <person name="Saski C."/>
            <person name="Vermerris W."/>
            <person name="Kresovich S."/>
        </authorList>
    </citation>
    <scope>NUCLEOTIDE SEQUENCE</scope>
</reference>
<dbReference type="InterPro" id="IPR012334">
    <property type="entry name" value="Pectin_lyas_fold"/>
</dbReference>
<name>A0A921Q2C8_SORBI</name>
<evidence type="ECO:0000256" key="1">
    <source>
        <dbReference type="ARBA" id="ARBA00004191"/>
    </source>
</evidence>